<protein>
    <recommendedName>
        <fullName evidence="1">IrrE N-terminal-like domain-containing protein</fullName>
    </recommendedName>
</protein>
<proteinExistence type="predicted"/>
<evidence type="ECO:0000313" key="3">
    <source>
        <dbReference type="Proteomes" id="UP000001225"/>
    </source>
</evidence>
<dbReference type="Gene3D" id="1.10.10.2910">
    <property type="match status" value="1"/>
</dbReference>
<dbReference type="eggNOG" id="COG2856">
    <property type="taxonomic scope" value="Bacteria"/>
</dbReference>
<dbReference type="Proteomes" id="UP000001225">
    <property type="component" value="Chromosome"/>
</dbReference>
<dbReference type="AlphaFoldDB" id="A9IF83"/>
<dbReference type="InterPro" id="IPR052345">
    <property type="entry name" value="Rad_response_metalloprotease"/>
</dbReference>
<dbReference type="InterPro" id="IPR010359">
    <property type="entry name" value="IrrE_HExxH"/>
</dbReference>
<dbReference type="PANTHER" id="PTHR43236">
    <property type="entry name" value="ANTITOXIN HIGA1"/>
    <property type="match status" value="1"/>
</dbReference>
<name>A9IF83_BORPD</name>
<feature type="domain" description="IrrE N-terminal-like" evidence="1">
    <location>
        <begin position="45"/>
        <end position="168"/>
    </location>
</feature>
<keyword evidence="3" id="KW-1185">Reference proteome</keyword>
<evidence type="ECO:0000259" key="1">
    <source>
        <dbReference type="Pfam" id="PF06114"/>
    </source>
</evidence>
<evidence type="ECO:0000313" key="2">
    <source>
        <dbReference type="EMBL" id="CAP44989.1"/>
    </source>
</evidence>
<dbReference type="EMBL" id="AM902716">
    <property type="protein sequence ID" value="CAP44989.1"/>
    <property type="molecule type" value="Genomic_DNA"/>
</dbReference>
<sequence>MTKPISPAAWGTQLHKFWRTAGMSLPVDVGLLATEYSKKYTDPIVKVLGQDMGKIDGMLVQRQRGDWCIVYNRHTSVQGRINFTLGHELGHYILHRNVQTEFQCSQKEIFDYNGAASRALESQANRFSSYLLMPIDDFRAQMENTAVSIEALRHCADRYNVSLSAATIKWLEFTTEPAMLIAARDGFVLWSIVSESARRMQAYIRPGTALDPNVELHISSSATGDSKRTVPIGVWHSAYAAQEFSIVSDRYDMALFLVWLLPDGVDYEEEEALDVLDFMRARASAGRG</sequence>
<dbReference type="KEGG" id="bpt:Bpet4638"/>
<organism evidence="2 3">
    <name type="scientific">Bordetella petrii (strain ATCC BAA-461 / DSM 12804 / CCUG 43448 / CIP 107267 / Se-1111R)</name>
    <dbReference type="NCBI Taxonomy" id="340100"/>
    <lineage>
        <taxon>Bacteria</taxon>
        <taxon>Pseudomonadati</taxon>
        <taxon>Pseudomonadota</taxon>
        <taxon>Betaproteobacteria</taxon>
        <taxon>Burkholderiales</taxon>
        <taxon>Alcaligenaceae</taxon>
        <taxon>Bordetella</taxon>
    </lineage>
</organism>
<dbReference type="PANTHER" id="PTHR43236:SF2">
    <property type="entry name" value="BLL0069 PROTEIN"/>
    <property type="match status" value="1"/>
</dbReference>
<gene>
    <name evidence="2" type="ordered locus">Bpet4638</name>
</gene>
<dbReference type="Pfam" id="PF06114">
    <property type="entry name" value="Peptidase_M78"/>
    <property type="match status" value="1"/>
</dbReference>
<accession>A9IF83</accession>
<reference evidence="2 3" key="1">
    <citation type="journal article" date="2008" name="BMC Genomics">
        <title>The missing link: Bordetella petrii is endowed with both the metabolic versatility of environmental bacteria and virulence traits of pathogenic Bordetellae.</title>
        <authorList>
            <person name="Gross R."/>
            <person name="Guzman C.A."/>
            <person name="Sebaihia M."/>
            <person name="Martins Dos Santos V.A."/>
            <person name="Pieper D.H."/>
            <person name="Koebnik R."/>
            <person name="Lechner M."/>
            <person name="Bartels D."/>
            <person name="Buhrmester J."/>
            <person name="Choudhuri J.V."/>
            <person name="Ebensen T."/>
            <person name="Gaigalat L."/>
            <person name="Herrmann S."/>
            <person name="Khachane A.N."/>
            <person name="Larisch C."/>
            <person name="Link S."/>
            <person name="Linke B."/>
            <person name="Meyer F."/>
            <person name="Mormann S."/>
            <person name="Nakunst D."/>
            <person name="Rueckert C."/>
            <person name="Schneiker-Bekel S."/>
            <person name="Schulze K."/>
            <person name="Vorhoelter F.J."/>
            <person name="Yevsa T."/>
            <person name="Engle J.T."/>
            <person name="Goldman W.E."/>
            <person name="Puehler A."/>
            <person name="Goebel U.B."/>
            <person name="Goesmann A."/>
            <person name="Bloecker H."/>
            <person name="Kaiser O."/>
            <person name="Martinez-Arias R."/>
        </authorList>
    </citation>
    <scope>NUCLEOTIDE SEQUENCE [LARGE SCALE GENOMIC DNA]</scope>
    <source>
        <strain evidence="3">ATCC BAA-461 / DSM 12804 / CCUG 43448 / CIP 107267 / Se-1111R</strain>
    </source>
</reference>